<proteinExistence type="inferred from homology"/>
<dbReference type="GO" id="GO:0005737">
    <property type="term" value="C:cytoplasm"/>
    <property type="evidence" value="ECO:0007669"/>
    <property type="project" value="TreeGrafter"/>
</dbReference>
<gene>
    <name evidence="18" type="ORF">TM35_000102510</name>
</gene>
<dbReference type="VEuPathDB" id="TriTrypDB:TM35_000102510"/>
<dbReference type="GO" id="GO:0004222">
    <property type="term" value="F:metalloendopeptidase activity"/>
    <property type="evidence" value="ECO:0007669"/>
    <property type="project" value="UniProtKB-UniRule"/>
</dbReference>
<evidence type="ECO:0000256" key="15">
    <source>
        <dbReference type="PIRSR" id="PIRSR601577-1"/>
    </source>
</evidence>
<reference evidence="18 19" key="1">
    <citation type="submission" date="2017-03" db="EMBL/GenBank/DDBJ databases">
        <title>An alternative strategy for trypanosome survival in the mammalian bloodstream revealed through genome and transcriptome analysis of the ubiquitous bovine parasite Trypanosoma (Megatrypanum) theileri.</title>
        <authorList>
            <person name="Kelly S."/>
            <person name="Ivens A."/>
            <person name="Mott A."/>
            <person name="O'Neill E."/>
            <person name="Emms D."/>
            <person name="Macleod O."/>
            <person name="Voorheis P."/>
            <person name="Matthews J."/>
            <person name="Matthews K."/>
            <person name="Carrington M."/>
        </authorList>
    </citation>
    <scope>NUCLEOTIDE SEQUENCE [LARGE SCALE GENOMIC DNA]</scope>
    <source>
        <strain evidence="18">Edinburgh</strain>
    </source>
</reference>
<dbReference type="GO" id="GO:0006508">
    <property type="term" value="P:proteolysis"/>
    <property type="evidence" value="ECO:0007669"/>
    <property type="project" value="UniProtKB-KW"/>
</dbReference>
<keyword evidence="4 17" id="KW-0645">Protease</keyword>
<evidence type="ECO:0000256" key="8">
    <source>
        <dbReference type="ARBA" id="ARBA00022833"/>
    </source>
</evidence>
<dbReference type="RefSeq" id="XP_028884049.1">
    <property type="nucleotide sequence ID" value="XM_029024742.1"/>
</dbReference>
<comment type="cofactor">
    <cofactor evidence="16 17">
        <name>Zn(2+)</name>
        <dbReference type="ChEBI" id="CHEBI:29105"/>
    </cofactor>
    <text evidence="16 17">Binds 1 zinc ion per subunit.</text>
</comment>
<dbReference type="GO" id="GO:0046872">
    <property type="term" value="F:metal ion binding"/>
    <property type="evidence" value="ECO:0007669"/>
    <property type="project" value="UniProtKB-KW"/>
</dbReference>
<evidence type="ECO:0000256" key="12">
    <source>
        <dbReference type="ARBA" id="ARBA00023145"/>
    </source>
</evidence>
<dbReference type="Proteomes" id="UP000192257">
    <property type="component" value="Unassembled WGS sequence"/>
</dbReference>
<dbReference type="GO" id="GO:0007155">
    <property type="term" value="P:cell adhesion"/>
    <property type="evidence" value="ECO:0007669"/>
    <property type="project" value="UniProtKB-KW"/>
</dbReference>
<dbReference type="PANTHER" id="PTHR10942:SF0">
    <property type="entry name" value="LEISHMANOLYSIN-LIKE PEPTIDASE"/>
    <property type="match status" value="1"/>
</dbReference>
<evidence type="ECO:0000256" key="7">
    <source>
        <dbReference type="ARBA" id="ARBA00022801"/>
    </source>
</evidence>
<evidence type="ECO:0000256" key="16">
    <source>
        <dbReference type="PIRSR" id="PIRSR601577-2"/>
    </source>
</evidence>
<dbReference type="EMBL" id="NBCO01000010">
    <property type="protein sequence ID" value="ORC89983.1"/>
    <property type="molecule type" value="Genomic_DNA"/>
</dbReference>
<sequence>MEKHSMRHLLWTALFLLYCSCGCLAAVVQQLPQKGESALQAYTVATTAESDDKNGEEWKPIRIAVYTKLVEDIMEYCERKKKQDNVFYNDLEEKFEQFGDHCEEENANVMTPQKKDILFKEVLPKAIKLHADRLSVKVKQEEEDLKITNIIDQDYCVDFKIPEEHKTHGIPDVDFMIYVSLSTNSIGRWICSRGGENRPTSALIKFVPEYIEATRQYIRLTAHEIAHGLGFDHKVMETLVMIEPRENDLLSTGGSSSAKKFYMNSSETLEILKKHYNCKKNELKGFYLENEPNERAPPHCERRIAKDELMSAYSDTLGVTGMYYTKLTLAVFHSMPFYSANFNMAEPMSWGKDLNVSYLRVKRIQQRLTIPLCFAKMMTRIPYSALLTVLPLVCA</sequence>
<keyword evidence="12" id="KW-0865">Zymogen</keyword>
<evidence type="ECO:0000256" key="3">
    <source>
        <dbReference type="ARBA" id="ARBA00005860"/>
    </source>
</evidence>
<dbReference type="InterPro" id="IPR001577">
    <property type="entry name" value="Peptidase_M8"/>
</dbReference>
<feature type="binding site" evidence="16">
    <location>
        <position position="299"/>
    </location>
    <ligand>
        <name>Zn(2+)</name>
        <dbReference type="ChEBI" id="CHEBI:29105"/>
        <note>catalytic</note>
    </ligand>
</feature>
<feature type="binding site" evidence="16">
    <location>
        <position position="227"/>
    </location>
    <ligand>
        <name>Zn(2+)</name>
        <dbReference type="ChEBI" id="CHEBI:29105"/>
        <note>catalytic</note>
    </ligand>
</feature>
<keyword evidence="11" id="KW-0472">Membrane</keyword>
<dbReference type="GO" id="GO:0016020">
    <property type="term" value="C:membrane"/>
    <property type="evidence" value="ECO:0007669"/>
    <property type="project" value="UniProtKB-SubCell"/>
</dbReference>
<dbReference type="OrthoDB" id="527990at2759"/>
<feature type="binding site" evidence="16">
    <location>
        <position position="223"/>
    </location>
    <ligand>
        <name>Zn(2+)</name>
        <dbReference type="ChEBI" id="CHEBI:29105"/>
        <note>catalytic</note>
    </ligand>
</feature>
<dbReference type="Gene3D" id="3.90.132.10">
    <property type="entry name" value="Leishmanolysin , domain 2"/>
    <property type="match status" value="1"/>
</dbReference>
<dbReference type="PRINTS" id="PR00782">
    <property type="entry name" value="LSHMANOLYSIN"/>
</dbReference>
<evidence type="ECO:0000256" key="5">
    <source>
        <dbReference type="ARBA" id="ARBA00022723"/>
    </source>
</evidence>
<comment type="catalytic activity">
    <reaction evidence="1">
        <text>Preference for hydrophobic residues at P1 and P1' and basic residues at P2' and P3'. A model nonapeptide is cleaved at -Ala-Tyr-|-Leu-Lys-Lys-.</text>
        <dbReference type="EC" id="3.4.24.36"/>
    </reaction>
</comment>
<evidence type="ECO:0000313" key="18">
    <source>
        <dbReference type="EMBL" id="ORC89983.1"/>
    </source>
</evidence>
<evidence type="ECO:0000256" key="10">
    <source>
        <dbReference type="ARBA" id="ARBA00023049"/>
    </source>
</evidence>
<evidence type="ECO:0000313" key="19">
    <source>
        <dbReference type="Proteomes" id="UP000192257"/>
    </source>
</evidence>
<keyword evidence="8 16" id="KW-0862">Zinc</keyword>
<dbReference type="AlphaFoldDB" id="A0A1X0NZS0"/>
<organism evidence="18 19">
    <name type="scientific">Trypanosoma theileri</name>
    <dbReference type="NCBI Taxonomy" id="67003"/>
    <lineage>
        <taxon>Eukaryota</taxon>
        <taxon>Discoba</taxon>
        <taxon>Euglenozoa</taxon>
        <taxon>Kinetoplastea</taxon>
        <taxon>Metakinetoplastina</taxon>
        <taxon>Trypanosomatida</taxon>
        <taxon>Trypanosomatidae</taxon>
        <taxon>Trypanosoma</taxon>
    </lineage>
</organism>
<name>A0A1X0NZS0_9TRYP</name>
<evidence type="ECO:0000256" key="17">
    <source>
        <dbReference type="RuleBase" id="RU366077"/>
    </source>
</evidence>
<dbReference type="Pfam" id="PF01457">
    <property type="entry name" value="Peptidase_M8"/>
    <property type="match status" value="1"/>
</dbReference>
<keyword evidence="5 16" id="KW-0479">Metal-binding</keyword>
<dbReference type="GeneID" id="39984522"/>
<keyword evidence="7 17" id="KW-0378">Hydrolase</keyword>
<evidence type="ECO:0000256" key="2">
    <source>
        <dbReference type="ARBA" id="ARBA00004370"/>
    </source>
</evidence>
<evidence type="ECO:0000256" key="14">
    <source>
        <dbReference type="ARBA" id="ARBA00023180"/>
    </source>
</evidence>
<dbReference type="PANTHER" id="PTHR10942">
    <property type="entry name" value="LEISHMANOLYSIN-LIKE PEPTIDASE"/>
    <property type="match status" value="1"/>
</dbReference>
<evidence type="ECO:0000256" key="11">
    <source>
        <dbReference type="ARBA" id="ARBA00023136"/>
    </source>
</evidence>
<comment type="similarity">
    <text evidence="3 17">Belongs to the peptidase M8 family.</text>
</comment>
<comment type="subcellular location">
    <subcellularLocation>
        <location evidence="2">Membrane</location>
    </subcellularLocation>
</comment>
<dbReference type="Gene3D" id="3.10.170.20">
    <property type="match status" value="1"/>
</dbReference>
<protein>
    <recommendedName>
        <fullName evidence="17">Leishmanolysin-like peptidase</fullName>
        <ecNumber evidence="17">3.4.24.-</ecNumber>
    </recommendedName>
</protein>
<keyword evidence="10 16" id="KW-0482">Metalloprotease</keyword>
<comment type="caution">
    <text evidence="18">The sequence shown here is derived from an EMBL/GenBank/DDBJ whole genome shotgun (WGS) entry which is preliminary data.</text>
</comment>
<evidence type="ECO:0000256" key="6">
    <source>
        <dbReference type="ARBA" id="ARBA00022729"/>
    </source>
</evidence>
<evidence type="ECO:0000256" key="4">
    <source>
        <dbReference type="ARBA" id="ARBA00022670"/>
    </source>
</evidence>
<keyword evidence="9" id="KW-0130">Cell adhesion</keyword>
<keyword evidence="14" id="KW-0325">Glycoprotein</keyword>
<accession>A0A1X0NZS0</accession>
<keyword evidence="13" id="KW-1015">Disulfide bond</keyword>
<evidence type="ECO:0000256" key="13">
    <source>
        <dbReference type="ARBA" id="ARBA00023157"/>
    </source>
</evidence>
<keyword evidence="19" id="KW-1185">Reference proteome</keyword>
<feature type="signal peptide" evidence="17">
    <location>
        <begin position="1"/>
        <end position="25"/>
    </location>
</feature>
<dbReference type="SUPFAM" id="SSF55486">
    <property type="entry name" value="Metalloproteases ('zincins'), catalytic domain"/>
    <property type="match status" value="1"/>
</dbReference>
<keyword evidence="6 17" id="KW-0732">Signal</keyword>
<feature type="chain" id="PRO_5023971612" description="Leishmanolysin-like peptidase" evidence="17">
    <location>
        <begin position="26"/>
        <end position="395"/>
    </location>
</feature>
<evidence type="ECO:0000256" key="9">
    <source>
        <dbReference type="ARBA" id="ARBA00022889"/>
    </source>
</evidence>
<feature type="active site" evidence="15">
    <location>
        <position position="224"/>
    </location>
</feature>
<dbReference type="EC" id="3.4.24.-" evidence="17"/>
<evidence type="ECO:0000256" key="1">
    <source>
        <dbReference type="ARBA" id="ARBA00001249"/>
    </source>
</evidence>